<accession>A0A2J7QF33</accession>
<dbReference type="GO" id="GO:0007507">
    <property type="term" value="P:heart development"/>
    <property type="evidence" value="ECO:0007669"/>
    <property type="project" value="TreeGrafter"/>
</dbReference>
<feature type="region of interest" description="Disordered" evidence="13">
    <location>
        <begin position="97"/>
        <end position="152"/>
    </location>
</feature>
<name>A0A2J7QF33_9NEOP</name>
<comment type="subcellular location">
    <subcellularLocation>
        <location evidence="1">Nucleus</location>
    </subcellularLocation>
</comment>
<evidence type="ECO:0000259" key="14">
    <source>
        <dbReference type="PROSITE" id="PS50157"/>
    </source>
</evidence>
<dbReference type="Proteomes" id="UP000235965">
    <property type="component" value="Unassembled WGS sequence"/>
</dbReference>
<dbReference type="Pfam" id="PF25445">
    <property type="entry name" value="CCHC_ZFPM2"/>
    <property type="match status" value="1"/>
</dbReference>
<evidence type="ECO:0000256" key="2">
    <source>
        <dbReference type="ARBA" id="ARBA00022491"/>
    </source>
</evidence>
<feature type="compositionally biased region" description="Low complexity" evidence="13">
    <location>
        <begin position="181"/>
        <end position="201"/>
    </location>
</feature>
<dbReference type="InterPro" id="IPR059121">
    <property type="entry name" value="CCHC_ZFPM2-like"/>
</dbReference>
<evidence type="ECO:0000256" key="10">
    <source>
        <dbReference type="ARBA" id="ARBA00023163"/>
    </source>
</evidence>
<dbReference type="GO" id="GO:0005634">
    <property type="term" value="C:nucleus"/>
    <property type="evidence" value="ECO:0007669"/>
    <property type="project" value="UniProtKB-SubCell"/>
</dbReference>
<feature type="domain" description="CCHC FOG-type" evidence="15">
    <location>
        <begin position="783"/>
        <end position="816"/>
    </location>
</feature>
<gene>
    <name evidence="16" type="ORF">B7P43_G06490</name>
</gene>
<keyword evidence="2" id="KW-0678">Repressor</keyword>
<evidence type="ECO:0000259" key="15">
    <source>
        <dbReference type="PROSITE" id="PS51810"/>
    </source>
</evidence>
<dbReference type="GO" id="GO:0000122">
    <property type="term" value="P:negative regulation of transcription by RNA polymerase II"/>
    <property type="evidence" value="ECO:0007669"/>
    <property type="project" value="TreeGrafter"/>
</dbReference>
<feature type="region of interest" description="Disordered" evidence="13">
    <location>
        <begin position="246"/>
        <end position="292"/>
    </location>
</feature>
<protein>
    <recommendedName>
        <fullName evidence="18">Zinc finger protein ush</fullName>
    </recommendedName>
</protein>
<keyword evidence="17" id="KW-1185">Reference proteome</keyword>
<sequence length="1183" mass="124609">MNPSAVLTSALPPTAPGLEYLAALNPAFHSALPSGQFFCLPSMPPDGATTVPLPRHKPEALESRQVPVFMCNPCGIRFSSLSTLEAHQTYYCSHRTGSAAVAGGTKPASHKGRGDSDSEDGRLSSGETPRGDAEASANEGVPEVNGMPNKTVRTGKQYACPHCSYSADKKVSLNRHMRMHSSSPGPSPTSSSLSNGGPVPTPPAEVAAALLNSSHLVDRYCQDCDIRFSSVKTFRAHKLHYCSTRHVVKSQPPPSTKMSSESAPASPLDVTSRTSPSCSPPSREHRSPPQPFLALPTNPILLVPYALFQGASLLTGAAAMGLPAPDTACLLLPNGTLQPMAQAVHTRTSSKEVEVTHTTEQVKATVPARTGTSSRSAPRSETTGDISTPLDLSMRRSSEGSGVGDIVVDLDSDQDSRRTSPALLPPPPPPPPPPPLPPPPPPQLSTAAQDEEVEVDEGEDIVCAPSIPSLLLSASSTCSSPSPPPSTSPVLSISSQSNMKRGPGSGSSELPAKRPRTESGSNSPKSQQASPKSPRRGTPNGVIVNNSNGKNSSLESATDSQKKALAVAISHHLSQVDSTSNLSNLLLAAVAASSVHREDGGNGAPVLKSPSVSLAFSGKASSKNAVLTKTPHITPIIQPPLLLPNPRTTSADLLSPANILPLLTSEMALRMATEAAAVVAPPPQVLVKQGVSKCRECNIVFCKHENYMAHKKHYCSARLEGGGGGGGDGGSVPSPQGGVPSSPSGNTSNSGSPPHSKDHGRSASPTIGSSSGQQQQSPVGQKPPTLLQFICAACGIKFTSYDNLTAHQAYYCPKRTELMAKTAAETVSDKTPVSTARKCVKCKVAVPGDQLAAHQCFSVSGSSGWKCPCCDVVSPTASAAQKHMDSHSGVKAFRCIICRYKGNTLRGMRTHIRMHFEKRSTDLQEENFISCIIGDEEGFGSQQAVIVQPPETAVIEPQIAEGGDSSRIEKLHFCDLCNYSSTYKGNVVRHHRLVHLHVKPELEGSSSPTDVKMGSPRNVFEGEGAEQCVKQEIVTVKEEAGARVYVEDREEEYVEVEEDVTVAQPTVKAEPLNMISEVDEMGGGSVDDKSGLDTSQQQDRDSGGRLYSSDMEAQDQVEGDMLDVPTSVVSNSKKTGPKYCKSCDISFNYLSTFIAHKKFYCSSHAGESTTGGEGGQTAEASVL</sequence>
<reference evidence="16 17" key="1">
    <citation type="submission" date="2017-12" db="EMBL/GenBank/DDBJ databases">
        <title>Hemimetabolous genomes reveal molecular basis of termite eusociality.</title>
        <authorList>
            <person name="Harrison M.C."/>
            <person name="Jongepier E."/>
            <person name="Robertson H.M."/>
            <person name="Arning N."/>
            <person name="Bitard-Feildel T."/>
            <person name="Chao H."/>
            <person name="Childers C.P."/>
            <person name="Dinh H."/>
            <person name="Doddapaneni H."/>
            <person name="Dugan S."/>
            <person name="Gowin J."/>
            <person name="Greiner C."/>
            <person name="Han Y."/>
            <person name="Hu H."/>
            <person name="Hughes D.S.T."/>
            <person name="Huylmans A.-K."/>
            <person name="Kemena C."/>
            <person name="Kremer L.P.M."/>
            <person name="Lee S.L."/>
            <person name="Lopez-Ezquerra A."/>
            <person name="Mallet L."/>
            <person name="Monroy-Kuhn J.M."/>
            <person name="Moser A."/>
            <person name="Murali S.C."/>
            <person name="Muzny D.M."/>
            <person name="Otani S."/>
            <person name="Piulachs M.-D."/>
            <person name="Poelchau M."/>
            <person name="Qu J."/>
            <person name="Schaub F."/>
            <person name="Wada-Katsumata A."/>
            <person name="Worley K.C."/>
            <person name="Xie Q."/>
            <person name="Ylla G."/>
            <person name="Poulsen M."/>
            <person name="Gibbs R.A."/>
            <person name="Schal C."/>
            <person name="Richards S."/>
            <person name="Belles X."/>
            <person name="Korb J."/>
            <person name="Bornberg-Bauer E."/>
        </authorList>
    </citation>
    <scope>NUCLEOTIDE SEQUENCE [LARGE SCALE GENOMIC DNA]</scope>
    <source>
        <tissue evidence="16">Whole body</tissue>
    </source>
</reference>
<feature type="region of interest" description="Disordered" evidence="13">
    <location>
        <begin position="176"/>
        <end position="201"/>
    </location>
</feature>
<feature type="domain" description="CCHC FOG-type" evidence="15">
    <location>
        <begin position="213"/>
        <end position="246"/>
    </location>
</feature>
<feature type="compositionally biased region" description="Low complexity" evidence="13">
    <location>
        <begin position="768"/>
        <end position="777"/>
    </location>
</feature>
<feature type="compositionally biased region" description="Low complexity" evidence="13">
    <location>
        <begin position="461"/>
        <end position="480"/>
    </location>
</feature>
<dbReference type="STRING" id="105785.A0A2J7QF33"/>
<evidence type="ECO:0000256" key="11">
    <source>
        <dbReference type="ARBA" id="ARBA00023242"/>
    </source>
</evidence>
<dbReference type="PROSITE" id="PS50157">
    <property type="entry name" value="ZINC_FINGER_C2H2_2"/>
    <property type="match status" value="5"/>
</dbReference>
<feature type="domain" description="C2H2-type" evidence="14">
    <location>
        <begin position="69"/>
        <end position="96"/>
    </location>
</feature>
<evidence type="ECO:0000256" key="13">
    <source>
        <dbReference type="SAM" id="MobiDB-lite"/>
    </source>
</evidence>
<evidence type="ECO:0000256" key="1">
    <source>
        <dbReference type="ARBA" id="ARBA00004123"/>
    </source>
</evidence>
<evidence type="ECO:0000256" key="4">
    <source>
        <dbReference type="ARBA" id="ARBA00022737"/>
    </source>
</evidence>
<dbReference type="Gene3D" id="3.30.160.60">
    <property type="entry name" value="Classic Zinc Finger"/>
    <property type="match status" value="2"/>
</dbReference>
<feature type="compositionally biased region" description="Basic and acidic residues" evidence="13">
    <location>
        <begin position="112"/>
        <end position="122"/>
    </location>
</feature>
<dbReference type="PROSITE" id="PS51810">
    <property type="entry name" value="ZF_CCHC_FOG"/>
    <property type="match status" value="5"/>
</dbReference>
<keyword evidence="9" id="KW-0010">Activator</keyword>
<evidence type="ECO:0000256" key="12">
    <source>
        <dbReference type="PROSITE-ProRule" id="PRU00042"/>
    </source>
</evidence>
<dbReference type="InterPro" id="IPR036236">
    <property type="entry name" value="Znf_C2H2_sf"/>
</dbReference>
<dbReference type="SMART" id="SM00355">
    <property type="entry name" value="ZnF_C2H2"/>
    <property type="match status" value="9"/>
</dbReference>
<organism evidence="16 17">
    <name type="scientific">Cryptotermes secundus</name>
    <dbReference type="NCBI Taxonomy" id="105785"/>
    <lineage>
        <taxon>Eukaryota</taxon>
        <taxon>Metazoa</taxon>
        <taxon>Ecdysozoa</taxon>
        <taxon>Arthropoda</taxon>
        <taxon>Hexapoda</taxon>
        <taxon>Insecta</taxon>
        <taxon>Pterygota</taxon>
        <taxon>Neoptera</taxon>
        <taxon>Polyneoptera</taxon>
        <taxon>Dictyoptera</taxon>
        <taxon>Blattodea</taxon>
        <taxon>Blattoidea</taxon>
        <taxon>Termitoidae</taxon>
        <taxon>Kalotermitidae</taxon>
        <taxon>Cryptotermitinae</taxon>
        <taxon>Cryptotermes</taxon>
    </lineage>
</organism>
<evidence type="ECO:0000256" key="8">
    <source>
        <dbReference type="ARBA" id="ARBA00023125"/>
    </source>
</evidence>
<dbReference type="InterPro" id="IPR039746">
    <property type="entry name" value="FOG"/>
</dbReference>
<dbReference type="Pfam" id="PF00096">
    <property type="entry name" value="zf-C2H2"/>
    <property type="match status" value="1"/>
</dbReference>
<feature type="compositionally biased region" description="Low complexity" evidence="13">
    <location>
        <begin position="521"/>
        <end position="532"/>
    </location>
</feature>
<keyword evidence="3" id="KW-0479">Metal-binding</keyword>
<feature type="domain" description="C2H2-type" evidence="14">
    <location>
        <begin position="158"/>
        <end position="185"/>
    </location>
</feature>
<dbReference type="OrthoDB" id="8742770at2759"/>
<feature type="compositionally biased region" description="Acidic residues" evidence="13">
    <location>
        <begin position="449"/>
        <end position="460"/>
    </location>
</feature>
<dbReference type="GO" id="GO:0003677">
    <property type="term" value="F:DNA binding"/>
    <property type="evidence" value="ECO:0007669"/>
    <property type="project" value="UniProtKB-KW"/>
</dbReference>
<keyword evidence="6" id="KW-0862">Zinc</keyword>
<feature type="region of interest" description="Disordered" evidence="13">
    <location>
        <begin position="722"/>
        <end position="781"/>
    </location>
</feature>
<feature type="compositionally biased region" description="Low complexity" evidence="13">
    <location>
        <begin position="731"/>
        <end position="754"/>
    </location>
</feature>
<feature type="domain" description="C2H2-type" evidence="14">
    <location>
        <begin position="789"/>
        <end position="816"/>
    </location>
</feature>
<evidence type="ECO:0000256" key="5">
    <source>
        <dbReference type="ARBA" id="ARBA00022771"/>
    </source>
</evidence>
<feature type="compositionally biased region" description="Low complexity" evidence="13">
    <location>
        <begin position="488"/>
        <end position="497"/>
    </location>
</feature>
<evidence type="ECO:0000256" key="7">
    <source>
        <dbReference type="ARBA" id="ARBA00023015"/>
    </source>
</evidence>
<dbReference type="InterPro" id="IPR034731">
    <property type="entry name" value="Znf_CCHC_FOG"/>
</dbReference>
<feature type="compositionally biased region" description="Low complexity" evidence="13">
    <location>
        <begin position="271"/>
        <end position="281"/>
    </location>
</feature>
<keyword evidence="8" id="KW-0238">DNA-binding</keyword>
<dbReference type="EMBL" id="NEVH01015302">
    <property type="protein sequence ID" value="PNF27196.1"/>
    <property type="molecule type" value="Genomic_DNA"/>
</dbReference>
<keyword evidence="11" id="KW-0539">Nucleus</keyword>
<feature type="region of interest" description="Disordered" evidence="13">
    <location>
        <begin position="345"/>
        <end position="557"/>
    </location>
</feature>
<dbReference type="GO" id="GO:0008270">
    <property type="term" value="F:zinc ion binding"/>
    <property type="evidence" value="ECO:0007669"/>
    <property type="project" value="UniProtKB-KW"/>
</dbReference>
<evidence type="ECO:0000313" key="17">
    <source>
        <dbReference type="Proteomes" id="UP000235965"/>
    </source>
</evidence>
<dbReference type="SUPFAM" id="SSF57667">
    <property type="entry name" value="beta-beta-alpha zinc fingers"/>
    <property type="match status" value="6"/>
</dbReference>
<feature type="domain" description="C2H2-type" evidence="14">
    <location>
        <begin position="1138"/>
        <end position="1169"/>
    </location>
</feature>
<evidence type="ECO:0000256" key="6">
    <source>
        <dbReference type="ARBA" id="ARBA00022833"/>
    </source>
</evidence>
<comment type="caution">
    <text evidence="16">The sequence shown here is derived from an EMBL/GenBank/DDBJ whole genome shotgun (WGS) entry which is preliminary data.</text>
</comment>
<keyword evidence="7" id="KW-0805">Transcription regulation</keyword>
<keyword evidence="4" id="KW-0677">Repeat</keyword>
<dbReference type="InParanoid" id="A0A2J7QF33"/>
<dbReference type="GO" id="GO:0009653">
    <property type="term" value="P:anatomical structure morphogenesis"/>
    <property type="evidence" value="ECO:0007669"/>
    <property type="project" value="UniProtKB-ARBA"/>
</dbReference>
<feature type="compositionally biased region" description="Polar residues" evidence="13">
    <location>
        <begin position="370"/>
        <end position="386"/>
    </location>
</feature>
<feature type="domain" description="CCHC FOG-type" evidence="15">
    <location>
        <begin position="1132"/>
        <end position="1165"/>
    </location>
</feature>
<dbReference type="PANTHER" id="PTHR12958">
    <property type="entry name" value="FRIEND OF GATA2-RELATED"/>
    <property type="match status" value="1"/>
</dbReference>
<evidence type="ECO:0008006" key="18">
    <source>
        <dbReference type="Google" id="ProtNLM"/>
    </source>
</evidence>
<evidence type="ECO:0000256" key="9">
    <source>
        <dbReference type="ARBA" id="ARBA00023159"/>
    </source>
</evidence>
<feature type="compositionally biased region" description="Polar residues" evidence="13">
    <location>
        <begin position="543"/>
        <end position="557"/>
    </location>
</feature>
<feature type="domain" description="C2H2-type" evidence="14">
    <location>
        <begin position="972"/>
        <end position="1000"/>
    </location>
</feature>
<feature type="compositionally biased region" description="Pro residues" evidence="13">
    <location>
        <begin position="423"/>
        <end position="443"/>
    </location>
</feature>
<feature type="region of interest" description="Disordered" evidence="13">
    <location>
        <begin position="1079"/>
        <end position="1107"/>
    </location>
</feature>
<dbReference type="FunCoup" id="A0A2J7QF33">
    <property type="interactions" value="269"/>
</dbReference>
<dbReference type="GO" id="GO:0061629">
    <property type="term" value="F:RNA polymerase II-specific DNA-binding transcription factor binding"/>
    <property type="evidence" value="ECO:0007669"/>
    <property type="project" value="InterPro"/>
</dbReference>
<feature type="domain" description="CCHC FOG-type" evidence="15">
    <location>
        <begin position="686"/>
        <end position="719"/>
    </location>
</feature>
<dbReference type="GO" id="GO:0045944">
    <property type="term" value="P:positive regulation of transcription by RNA polymerase II"/>
    <property type="evidence" value="ECO:0007669"/>
    <property type="project" value="TreeGrafter"/>
</dbReference>
<evidence type="ECO:0000313" key="16">
    <source>
        <dbReference type="EMBL" id="PNF27196.1"/>
    </source>
</evidence>
<dbReference type="InterPro" id="IPR013087">
    <property type="entry name" value="Znf_C2H2_type"/>
</dbReference>
<keyword evidence="10" id="KW-0804">Transcription</keyword>
<keyword evidence="5 12" id="KW-0863">Zinc-finger</keyword>
<dbReference type="AlphaFoldDB" id="A0A2J7QF33"/>
<proteinExistence type="predicted"/>
<feature type="domain" description="CCHC FOG-type" evidence="15">
    <location>
        <begin position="63"/>
        <end position="96"/>
    </location>
</feature>
<dbReference type="GO" id="GO:0030154">
    <property type="term" value="P:cell differentiation"/>
    <property type="evidence" value="ECO:0007669"/>
    <property type="project" value="UniProtKB-ARBA"/>
</dbReference>
<dbReference type="PANTHER" id="PTHR12958:SF3">
    <property type="entry name" value="ZINC FINGER PROTEIN USH"/>
    <property type="match status" value="1"/>
</dbReference>
<evidence type="ECO:0000256" key="3">
    <source>
        <dbReference type="ARBA" id="ARBA00022723"/>
    </source>
</evidence>